<reference evidence="5" key="1">
    <citation type="submission" date="2016-11" db="EMBL/GenBank/DDBJ databases">
        <authorList>
            <person name="Varghese N."/>
            <person name="Submissions S."/>
        </authorList>
    </citation>
    <scope>NUCLEOTIDE SEQUENCE [LARGE SCALE GENOMIC DNA]</scope>
    <source>
        <strain evidence="5">DSM 27619</strain>
    </source>
</reference>
<dbReference type="OrthoDB" id="9803333at2"/>
<dbReference type="EMBL" id="FQUT01000016">
    <property type="protein sequence ID" value="SHG51101.1"/>
    <property type="molecule type" value="Genomic_DNA"/>
</dbReference>
<dbReference type="PROSITE" id="PS00061">
    <property type="entry name" value="ADH_SHORT"/>
    <property type="match status" value="1"/>
</dbReference>
<comment type="similarity">
    <text evidence="1">Belongs to the short-chain dehydrogenases/reductases (SDR) family.</text>
</comment>
<proteinExistence type="inferred from homology"/>
<dbReference type="STRING" id="1416778.SAMN05443633_116102"/>
<evidence type="ECO:0000259" key="3">
    <source>
        <dbReference type="SMART" id="SM00822"/>
    </source>
</evidence>
<dbReference type="RefSeq" id="WP_072963074.1">
    <property type="nucleotide sequence ID" value="NZ_FQUT01000016.1"/>
</dbReference>
<gene>
    <name evidence="4" type="ORF">SAMN05443633_116102</name>
</gene>
<evidence type="ECO:0000313" key="5">
    <source>
        <dbReference type="Proteomes" id="UP000184518"/>
    </source>
</evidence>
<feature type="domain" description="Ketoreductase" evidence="3">
    <location>
        <begin position="7"/>
        <end position="222"/>
    </location>
</feature>
<dbReference type="PRINTS" id="PR00080">
    <property type="entry name" value="SDRFAMILY"/>
</dbReference>
<dbReference type="PANTHER" id="PTHR43639">
    <property type="entry name" value="OXIDOREDUCTASE, SHORT-CHAIN DEHYDROGENASE/REDUCTASE FAMILY (AFU_ORTHOLOGUE AFUA_5G02870)"/>
    <property type="match status" value="1"/>
</dbReference>
<dbReference type="Pfam" id="PF13561">
    <property type="entry name" value="adh_short_C2"/>
    <property type="match status" value="1"/>
</dbReference>
<organism evidence="4 5">
    <name type="scientific">Chryseobacterium arachidis</name>
    <dbReference type="NCBI Taxonomy" id="1416778"/>
    <lineage>
        <taxon>Bacteria</taxon>
        <taxon>Pseudomonadati</taxon>
        <taxon>Bacteroidota</taxon>
        <taxon>Flavobacteriia</taxon>
        <taxon>Flavobacteriales</taxon>
        <taxon>Weeksellaceae</taxon>
        <taxon>Chryseobacterium group</taxon>
        <taxon>Chryseobacterium</taxon>
    </lineage>
</organism>
<evidence type="ECO:0000313" key="4">
    <source>
        <dbReference type="EMBL" id="SHG51101.1"/>
    </source>
</evidence>
<evidence type="ECO:0000256" key="2">
    <source>
        <dbReference type="ARBA" id="ARBA00023002"/>
    </source>
</evidence>
<dbReference type="Proteomes" id="UP000184518">
    <property type="component" value="Unassembled WGS sequence"/>
</dbReference>
<dbReference type="AlphaFoldDB" id="A0A1M5KEE7"/>
<dbReference type="NCBIfam" id="NF005559">
    <property type="entry name" value="PRK07231.1"/>
    <property type="match status" value="1"/>
</dbReference>
<dbReference type="PRINTS" id="PR00081">
    <property type="entry name" value="GDHRDH"/>
</dbReference>
<dbReference type="FunFam" id="3.40.50.720:FF:000084">
    <property type="entry name" value="Short-chain dehydrogenase reductase"/>
    <property type="match status" value="1"/>
</dbReference>
<name>A0A1M5KEE7_9FLAO</name>
<keyword evidence="5" id="KW-1185">Reference proteome</keyword>
<protein>
    <submittedName>
        <fullName evidence="4">3-oxoacyl-[acyl-carrier protein] reductase</fullName>
    </submittedName>
</protein>
<dbReference type="InterPro" id="IPR036291">
    <property type="entry name" value="NAD(P)-bd_dom_sf"/>
</dbReference>
<sequence>MSKLENKVAVITGASKGIGASIAKHFAAEGAKVVVNYASSKTDAEKVVQEIINSGGTAIAVQGDVSKQEEVIRLFDETKNAFGTLDILVNNAGIYNYEPIEQVSAETFHQQFNINVLGSVFAIQSALKLFGEKGGNIINISSGVSRTPLPTGSVYSATKTALDAFTVALSKEFSGRNIRINSILPGVVETEGSRSAGFIGSEFEAKLIATTPLGRSGQPEDIAKVAVFIASDDAGWITGEQIAVSGGIYGL</sequence>
<accession>A0A1M5KEE7</accession>
<evidence type="ECO:0000256" key="1">
    <source>
        <dbReference type="ARBA" id="ARBA00006484"/>
    </source>
</evidence>
<dbReference type="SUPFAM" id="SSF51735">
    <property type="entry name" value="NAD(P)-binding Rossmann-fold domains"/>
    <property type="match status" value="1"/>
</dbReference>
<dbReference type="InterPro" id="IPR057326">
    <property type="entry name" value="KR_dom"/>
</dbReference>
<dbReference type="InterPro" id="IPR002347">
    <property type="entry name" value="SDR_fam"/>
</dbReference>
<dbReference type="GO" id="GO:0016491">
    <property type="term" value="F:oxidoreductase activity"/>
    <property type="evidence" value="ECO:0007669"/>
    <property type="project" value="UniProtKB-KW"/>
</dbReference>
<dbReference type="SMART" id="SM00822">
    <property type="entry name" value="PKS_KR"/>
    <property type="match status" value="1"/>
</dbReference>
<dbReference type="InterPro" id="IPR020904">
    <property type="entry name" value="Sc_DH/Rdtase_CS"/>
</dbReference>
<keyword evidence="2" id="KW-0560">Oxidoreductase</keyword>
<dbReference type="Gene3D" id="3.40.50.720">
    <property type="entry name" value="NAD(P)-binding Rossmann-like Domain"/>
    <property type="match status" value="1"/>
</dbReference>
<dbReference type="PANTHER" id="PTHR43639:SF1">
    <property type="entry name" value="SHORT-CHAIN DEHYDROGENASE_REDUCTASE FAMILY PROTEIN"/>
    <property type="match status" value="1"/>
</dbReference>